<gene>
    <name evidence="3" type="ORF">JN12_01782</name>
</gene>
<dbReference type="Gene3D" id="3.40.50.2000">
    <property type="entry name" value="Glycogen Phosphorylase B"/>
    <property type="match status" value="2"/>
</dbReference>
<evidence type="ECO:0000259" key="2">
    <source>
        <dbReference type="Pfam" id="PF13439"/>
    </source>
</evidence>
<evidence type="ECO:0000313" key="4">
    <source>
        <dbReference type="Proteomes" id="UP000319449"/>
    </source>
</evidence>
<accession>A0A562VN03</accession>
<reference evidence="3 4" key="1">
    <citation type="submission" date="2019-07" db="EMBL/GenBank/DDBJ databases">
        <title>Genomic Encyclopedia of Archaeal and Bacterial Type Strains, Phase II (KMG-II): from individual species to whole genera.</title>
        <authorList>
            <person name="Goeker M."/>
        </authorList>
    </citation>
    <scope>NUCLEOTIDE SEQUENCE [LARGE SCALE GENOMIC DNA]</scope>
    <source>
        <strain evidence="3 4">ATCC BAA-1139</strain>
    </source>
</reference>
<organism evidence="3 4">
    <name type="scientific">Geobacter argillaceus</name>
    <dbReference type="NCBI Taxonomy" id="345631"/>
    <lineage>
        <taxon>Bacteria</taxon>
        <taxon>Pseudomonadati</taxon>
        <taxon>Thermodesulfobacteriota</taxon>
        <taxon>Desulfuromonadia</taxon>
        <taxon>Geobacterales</taxon>
        <taxon>Geobacteraceae</taxon>
        <taxon>Geobacter</taxon>
    </lineage>
</organism>
<dbReference type="AlphaFoldDB" id="A0A562VN03"/>
<dbReference type="CDD" id="cd03825">
    <property type="entry name" value="GT4_WcaC-like"/>
    <property type="match status" value="1"/>
</dbReference>
<dbReference type="InterPro" id="IPR001296">
    <property type="entry name" value="Glyco_trans_1"/>
</dbReference>
<dbReference type="InterPro" id="IPR028098">
    <property type="entry name" value="Glyco_trans_4-like_N"/>
</dbReference>
<dbReference type="SUPFAM" id="SSF53756">
    <property type="entry name" value="UDP-Glycosyltransferase/glycogen phosphorylase"/>
    <property type="match status" value="1"/>
</dbReference>
<evidence type="ECO:0000313" key="3">
    <source>
        <dbReference type="EMBL" id="TWJ19366.1"/>
    </source>
</evidence>
<name>A0A562VN03_9BACT</name>
<dbReference type="Pfam" id="PF13439">
    <property type="entry name" value="Glyco_transf_4"/>
    <property type="match status" value="1"/>
</dbReference>
<dbReference type="RefSeq" id="WP_170241876.1">
    <property type="nucleotide sequence ID" value="NZ_VLLN01000009.1"/>
</dbReference>
<dbReference type="EMBL" id="VLLN01000009">
    <property type="protein sequence ID" value="TWJ19366.1"/>
    <property type="molecule type" value="Genomic_DNA"/>
</dbReference>
<proteinExistence type="predicted"/>
<protein>
    <submittedName>
        <fullName evidence="3">Glycosyltransferase involved in cell wall biosynthesis</fullName>
    </submittedName>
</protein>
<evidence type="ECO:0000259" key="1">
    <source>
        <dbReference type="Pfam" id="PF00534"/>
    </source>
</evidence>
<keyword evidence="4" id="KW-1185">Reference proteome</keyword>
<dbReference type="Proteomes" id="UP000319449">
    <property type="component" value="Unassembled WGS sequence"/>
</dbReference>
<feature type="domain" description="Glycosyltransferase subfamily 4-like N-terminal" evidence="2">
    <location>
        <begin position="9"/>
        <end position="213"/>
    </location>
</feature>
<dbReference type="GO" id="GO:0016757">
    <property type="term" value="F:glycosyltransferase activity"/>
    <property type="evidence" value="ECO:0007669"/>
    <property type="project" value="InterPro"/>
</dbReference>
<dbReference type="Pfam" id="PF00534">
    <property type="entry name" value="Glycos_transf_1"/>
    <property type="match status" value="1"/>
</dbReference>
<comment type="caution">
    <text evidence="3">The sequence shown here is derived from an EMBL/GenBank/DDBJ whole genome shotgun (WGS) entry which is preliminary data.</text>
</comment>
<keyword evidence="3" id="KW-0808">Transferase</keyword>
<dbReference type="PANTHER" id="PTHR45947:SF3">
    <property type="entry name" value="SULFOQUINOVOSYL TRANSFERASE SQD2"/>
    <property type="match status" value="1"/>
</dbReference>
<feature type="domain" description="Glycosyl transferase family 1" evidence="1">
    <location>
        <begin position="221"/>
        <end position="387"/>
    </location>
</feature>
<dbReference type="InterPro" id="IPR050194">
    <property type="entry name" value="Glycosyltransferase_grp1"/>
</dbReference>
<dbReference type="PANTHER" id="PTHR45947">
    <property type="entry name" value="SULFOQUINOVOSYL TRANSFERASE SQD2"/>
    <property type="match status" value="1"/>
</dbReference>
<sequence length="421" mass="46592">MLSTFEQAGGAARSAHRLYRHLSRLGADCSMLVQYRQSDDPLVSGPEGWFARTAGALRPYLDGLPLLCYRSRLSPPWSLAWLPKNIDAEVMACSPDLIHLHGIGHGFLPISAIARLSAWPLVWTLHDSWAFTGGCHLPDTCDRYRIACGSCPQLNARHEHDLSRWVWHRKAACWPQLDITFVAPSRWLARSAQASSLLSRCRIEVIPNGIDTAIFSPGDRLEARRALGLPLDRRLILFGANCALSDPNKGFDLLRGALHSLNGEKLQNAELVVFGDILSRTLPACGLPARNLGIIADDERLVLLYRAADLFVAPSRQENLPNMVMEAMACGTPSVAFDVGGLSDIITHCTTGYLAPPYEVGELARGIMRLLGDESRRQAMADNGRRWIDDNLNMVRVVERYQALYRDILSARGGQPLTLHC</sequence>